<feature type="region of interest" description="Disordered" evidence="1">
    <location>
        <begin position="202"/>
        <end position="252"/>
    </location>
</feature>
<sequence length="503" mass="56011">MVRASSQIKQELSLLQQRTQELETSLEPLYEGYLKALSEAGGRQLIMAAFHICTQAYPSKFLSLSLQQRNQLQQEIQGLSNGLYRQLIAQREQAKKASRRSPKKNGLAFLQRLLEAKSSGAAIVATDGSRESLLEKLSALGLSGDDDRDGDDWLGDVPAAEEDDDGLDAFAGSAEADGDERDDAQAFEGRYENVDIFESGFEADAGRRERTGLSREGDDALADRQGDDLGGEGDRNNTNASSENRDPDFELEVPPADERLTLTEDDDLLSALEGLARRSAEDEETEPEETLVPIHLVRQQMLLEKAIRKVLEQVSERANECLQKADIMPSFPKALISAASGSREMGEPINSVPNVFKVSVRVMHGEAMMEAVEDALPRGDSDGADRPRRRKQSRESDRRQRARRPRMPREGPRDAVEIDALPELSMISMQLSEVEFSDHTVSAWRSRIRQEFENLKKLGSRYQKTQRALETAQAEDAWRASWTPVRADESGSEESGSESLEQE</sequence>
<feature type="compositionally biased region" description="Basic and acidic residues" evidence="1">
    <location>
        <begin position="204"/>
        <end position="235"/>
    </location>
</feature>
<dbReference type="AlphaFoldDB" id="A0A2W4VCZ5"/>
<reference evidence="2 3" key="2">
    <citation type="submission" date="2018-06" db="EMBL/GenBank/DDBJ databases">
        <title>Metagenomic assembly of (sub)arctic Cyanobacteria and their associated microbiome from non-axenic cultures.</title>
        <authorList>
            <person name="Baurain D."/>
        </authorList>
    </citation>
    <scope>NUCLEOTIDE SEQUENCE [LARGE SCALE GENOMIC DNA]</scope>
    <source>
        <strain evidence="2">ULC129bin1</strain>
    </source>
</reference>
<evidence type="ECO:0000313" key="2">
    <source>
        <dbReference type="EMBL" id="PZO09981.1"/>
    </source>
</evidence>
<name>A0A2W4VCZ5_9CYAN</name>
<feature type="compositionally biased region" description="Acidic residues" evidence="1">
    <location>
        <begin position="490"/>
        <end position="503"/>
    </location>
</feature>
<feature type="region of interest" description="Disordered" evidence="1">
    <location>
        <begin position="472"/>
        <end position="503"/>
    </location>
</feature>
<gene>
    <name evidence="2" type="ORF">DCF25_21095</name>
</gene>
<feature type="region of interest" description="Disordered" evidence="1">
    <location>
        <begin position="145"/>
        <end position="167"/>
    </location>
</feature>
<evidence type="ECO:0000313" key="3">
    <source>
        <dbReference type="Proteomes" id="UP000249354"/>
    </source>
</evidence>
<dbReference type="Proteomes" id="UP000249354">
    <property type="component" value="Unassembled WGS sequence"/>
</dbReference>
<evidence type="ECO:0000256" key="1">
    <source>
        <dbReference type="SAM" id="MobiDB-lite"/>
    </source>
</evidence>
<feature type="region of interest" description="Disordered" evidence="1">
    <location>
        <begin position="373"/>
        <end position="417"/>
    </location>
</feature>
<dbReference type="EMBL" id="QBMC01000231">
    <property type="protein sequence ID" value="PZO09981.1"/>
    <property type="molecule type" value="Genomic_DNA"/>
</dbReference>
<proteinExistence type="predicted"/>
<feature type="compositionally biased region" description="Basic and acidic residues" evidence="1">
    <location>
        <begin position="375"/>
        <end position="386"/>
    </location>
</feature>
<protein>
    <submittedName>
        <fullName evidence="2">Uncharacterized protein</fullName>
    </submittedName>
</protein>
<feature type="compositionally biased region" description="Basic and acidic residues" evidence="1">
    <location>
        <begin position="407"/>
        <end position="416"/>
    </location>
</feature>
<reference evidence="3" key="1">
    <citation type="submission" date="2018-04" db="EMBL/GenBank/DDBJ databases">
        <authorList>
            <person name="Cornet L."/>
        </authorList>
    </citation>
    <scope>NUCLEOTIDE SEQUENCE [LARGE SCALE GENOMIC DNA]</scope>
</reference>
<accession>A0A2W4VCZ5</accession>
<comment type="caution">
    <text evidence="2">The sequence shown here is derived from an EMBL/GenBank/DDBJ whole genome shotgun (WGS) entry which is preliminary data.</text>
</comment>
<organism evidence="2 3">
    <name type="scientific">Leptolyngbya foveolarum</name>
    <dbReference type="NCBI Taxonomy" id="47253"/>
    <lineage>
        <taxon>Bacteria</taxon>
        <taxon>Bacillati</taxon>
        <taxon>Cyanobacteriota</taxon>
        <taxon>Cyanophyceae</taxon>
        <taxon>Leptolyngbyales</taxon>
        <taxon>Leptolyngbyaceae</taxon>
        <taxon>Leptolyngbya group</taxon>
        <taxon>Leptolyngbya</taxon>
    </lineage>
</organism>